<dbReference type="Proteomes" id="UP001596455">
    <property type="component" value="Unassembled WGS sequence"/>
</dbReference>
<dbReference type="InterPro" id="IPR024072">
    <property type="entry name" value="DHFR-like_dom_sf"/>
</dbReference>
<evidence type="ECO:0000259" key="1">
    <source>
        <dbReference type="Pfam" id="PF01872"/>
    </source>
</evidence>
<organism evidence="2 3">
    <name type="scientific">Georgenia alba</name>
    <dbReference type="NCBI Taxonomy" id="2233858"/>
    <lineage>
        <taxon>Bacteria</taxon>
        <taxon>Bacillati</taxon>
        <taxon>Actinomycetota</taxon>
        <taxon>Actinomycetes</taxon>
        <taxon>Micrococcales</taxon>
        <taxon>Bogoriellaceae</taxon>
        <taxon>Georgenia</taxon>
    </lineage>
</organism>
<evidence type="ECO:0000313" key="2">
    <source>
        <dbReference type="EMBL" id="MFC7403793.1"/>
    </source>
</evidence>
<dbReference type="InterPro" id="IPR050765">
    <property type="entry name" value="Riboflavin_Biosynth_HTPR"/>
</dbReference>
<protein>
    <submittedName>
        <fullName evidence="2">Dihydrofolate reductase family protein</fullName>
    </submittedName>
</protein>
<sequence length="178" mass="19983">MRNLIVSEFITLDGIIENPEWTYTEVKPLPEMFSLKEREQQEAGCLLLGRVSYDEFAPVWPSMEEFAEYNAMPKYVVSSSLEDPEWHNTSVLRSLEEVRELKESDDDGTILVHASATLAQGLLAAGLVDRYHLLVFPILLGGGKRLFAAEDGAPAKLALAEHETYANGVQMQVWDVVR</sequence>
<dbReference type="PANTHER" id="PTHR38011:SF11">
    <property type="entry name" value="2,5-DIAMINO-6-RIBOSYLAMINO-4(3H)-PYRIMIDINONE 5'-PHOSPHATE REDUCTASE"/>
    <property type="match status" value="1"/>
</dbReference>
<comment type="caution">
    <text evidence="2">The sequence shown here is derived from an EMBL/GenBank/DDBJ whole genome shotgun (WGS) entry which is preliminary data.</text>
</comment>
<proteinExistence type="predicted"/>
<dbReference type="InterPro" id="IPR002734">
    <property type="entry name" value="RibDG_C"/>
</dbReference>
<gene>
    <name evidence="2" type="ORF">ACFQQL_01625</name>
</gene>
<dbReference type="RefSeq" id="WP_382390591.1">
    <property type="nucleotide sequence ID" value="NZ_JBHTCQ010000001.1"/>
</dbReference>
<dbReference type="Gene3D" id="3.40.430.10">
    <property type="entry name" value="Dihydrofolate Reductase, subunit A"/>
    <property type="match status" value="1"/>
</dbReference>
<keyword evidence="3" id="KW-1185">Reference proteome</keyword>
<name>A0ABW2Q8Q3_9MICO</name>
<evidence type="ECO:0000313" key="3">
    <source>
        <dbReference type="Proteomes" id="UP001596455"/>
    </source>
</evidence>
<reference evidence="3" key="1">
    <citation type="journal article" date="2019" name="Int. J. Syst. Evol. Microbiol.">
        <title>The Global Catalogue of Microorganisms (GCM) 10K type strain sequencing project: providing services to taxonomists for standard genome sequencing and annotation.</title>
        <authorList>
            <consortium name="The Broad Institute Genomics Platform"/>
            <consortium name="The Broad Institute Genome Sequencing Center for Infectious Disease"/>
            <person name="Wu L."/>
            <person name="Ma J."/>
        </authorList>
    </citation>
    <scope>NUCLEOTIDE SEQUENCE [LARGE SCALE GENOMIC DNA]</scope>
    <source>
        <strain evidence="3">JCM 1490</strain>
    </source>
</reference>
<dbReference type="PANTHER" id="PTHR38011">
    <property type="entry name" value="DIHYDROFOLATE REDUCTASE FAMILY PROTEIN (AFU_ORTHOLOGUE AFUA_8G06820)"/>
    <property type="match status" value="1"/>
</dbReference>
<feature type="domain" description="Bacterial bifunctional deaminase-reductase C-terminal" evidence="1">
    <location>
        <begin position="4"/>
        <end position="170"/>
    </location>
</feature>
<accession>A0ABW2Q8Q3</accession>
<dbReference type="EMBL" id="JBHTCQ010000001">
    <property type="protein sequence ID" value="MFC7403793.1"/>
    <property type="molecule type" value="Genomic_DNA"/>
</dbReference>
<dbReference type="Pfam" id="PF01872">
    <property type="entry name" value="RibD_C"/>
    <property type="match status" value="1"/>
</dbReference>
<dbReference type="SUPFAM" id="SSF53597">
    <property type="entry name" value="Dihydrofolate reductase-like"/>
    <property type="match status" value="1"/>
</dbReference>